<evidence type="ECO:0000313" key="1">
    <source>
        <dbReference type="EMBL" id="MBB3099554.1"/>
    </source>
</evidence>
<protein>
    <submittedName>
        <fullName evidence="1">Uncharacterized protein</fullName>
    </submittedName>
</protein>
<comment type="caution">
    <text evidence="1">The sequence shown here is derived from an EMBL/GenBank/DDBJ whole genome shotgun (WGS) entry which is preliminary data.</text>
</comment>
<gene>
    <name evidence="1" type="ORF">FHR83_007261</name>
</gene>
<dbReference type="Proteomes" id="UP000590749">
    <property type="component" value="Unassembled WGS sequence"/>
</dbReference>
<name>A0A7W5APG0_9ACTN</name>
<proteinExistence type="predicted"/>
<organism evidence="1 2">
    <name type="scientific">Actinoplanes campanulatus</name>
    <dbReference type="NCBI Taxonomy" id="113559"/>
    <lineage>
        <taxon>Bacteria</taxon>
        <taxon>Bacillati</taxon>
        <taxon>Actinomycetota</taxon>
        <taxon>Actinomycetes</taxon>
        <taxon>Micromonosporales</taxon>
        <taxon>Micromonosporaceae</taxon>
        <taxon>Actinoplanes</taxon>
    </lineage>
</organism>
<dbReference type="EMBL" id="JACHXF010000019">
    <property type="protein sequence ID" value="MBB3099554.1"/>
    <property type="molecule type" value="Genomic_DNA"/>
</dbReference>
<dbReference type="AlphaFoldDB" id="A0A7W5APG0"/>
<sequence length="260" mass="28466">MTEPQQRHPASWWEQFPEASERFDAAHLTEALGELINPNIASQLLRREAEIATEVMVRYLNKPESGELAERAAKSAERLAATLDRIEDRSGDASMVAEARATCHLLLGRLGEAAYAAEAFVPTQKVLRAFVGALRMERFDVDLAVKMLAAGFEPAAAIRSGQIVGKYSWWPSWLLQVITERAMDGQLDDETVEALDKCAYADLDPVQVRVARRLLAGEDALIDASAQRLEALGEAHAAEKLRAGDLATVALAARLVMSSQ</sequence>
<keyword evidence="2" id="KW-1185">Reference proteome</keyword>
<evidence type="ECO:0000313" key="2">
    <source>
        <dbReference type="Proteomes" id="UP000590749"/>
    </source>
</evidence>
<reference evidence="1 2" key="1">
    <citation type="submission" date="2020-08" db="EMBL/GenBank/DDBJ databases">
        <title>Genomic Encyclopedia of Type Strains, Phase III (KMG-III): the genomes of soil and plant-associated and newly described type strains.</title>
        <authorList>
            <person name="Whitman W."/>
        </authorList>
    </citation>
    <scope>NUCLEOTIDE SEQUENCE [LARGE SCALE GENOMIC DNA]</scope>
    <source>
        <strain evidence="1 2">CECT 3287</strain>
    </source>
</reference>
<accession>A0A7W5APG0</accession>
<dbReference type="RefSeq" id="WP_183225614.1">
    <property type="nucleotide sequence ID" value="NZ_BMPW01000023.1"/>
</dbReference>